<dbReference type="Gene3D" id="1.10.555.10">
    <property type="entry name" value="Rho GTPase activation protein"/>
    <property type="match status" value="1"/>
</dbReference>
<dbReference type="InterPro" id="IPR001478">
    <property type="entry name" value="PDZ"/>
</dbReference>
<feature type="compositionally biased region" description="Polar residues" evidence="2">
    <location>
        <begin position="1267"/>
        <end position="1283"/>
    </location>
</feature>
<evidence type="ECO:0000313" key="7">
    <source>
        <dbReference type="Proteomes" id="UP000183832"/>
    </source>
</evidence>
<dbReference type="GO" id="GO:0016477">
    <property type="term" value="P:cell migration"/>
    <property type="evidence" value="ECO:0007669"/>
    <property type="project" value="TreeGrafter"/>
</dbReference>
<feature type="compositionally biased region" description="Polar residues" evidence="2">
    <location>
        <begin position="703"/>
        <end position="719"/>
    </location>
</feature>
<feature type="domain" description="PDZ" evidence="4">
    <location>
        <begin position="150"/>
        <end position="220"/>
    </location>
</feature>
<dbReference type="GO" id="GO:0005096">
    <property type="term" value="F:GTPase activator activity"/>
    <property type="evidence" value="ECO:0007669"/>
    <property type="project" value="UniProtKB-KW"/>
</dbReference>
<feature type="region of interest" description="Disordered" evidence="2">
    <location>
        <begin position="456"/>
        <end position="478"/>
    </location>
</feature>
<dbReference type="SMART" id="SM00324">
    <property type="entry name" value="RhoGAP"/>
    <property type="match status" value="1"/>
</dbReference>
<dbReference type="InterPro" id="IPR035892">
    <property type="entry name" value="C2_domain_sf"/>
</dbReference>
<dbReference type="PROSITE" id="PS50004">
    <property type="entry name" value="C2"/>
    <property type="match status" value="1"/>
</dbReference>
<protein>
    <submittedName>
        <fullName evidence="6">CLUMA_CG008356, isoform A</fullName>
    </submittedName>
</protein>
<evidence type="ECO:0000259" key="4">
    <source>
        <dbReference type="PROSITE" id="PS50106"/>
    </source>
</evidence>
<dbReference type="InterPro" id="IPR057459">
    <property type="entry name" value="SYDE1/2_C2"/>
</dbReference>
<dbReference type="GO" id="GO:0046578">
    <property type="term" value="P:regulation of Ras protein signal transduction"/>
    <property type="evidence" value="ECO:0007669"/>
    <property type="project" value="TreeGrafter"/>
</dbReference>
<feature type="compositionally biased region" description="Low complexity" evidence="2">
    <location>
        <begin position="1492"/>
        <end position="1521"/>
    </location>
</feature>
<dbReference type="Gene3D" id="2.60.40.150">
    <property type="entry name" value="C2 domain"/>
    <property type="match status" value="1"/>
</dbReference>
<reference evidence="6 7" key="1">
    <citation type="submission" date="2015-04" db="EMBL/GenBank/DDBJ databases">
        <authorList>
            <person name="Syromyatnikov M.Y."/>
            <person name="Popov V.N."/>
        </authorList>
    </citation>
    <scope>NUCLEOTIDE SEQUENCE [LARGE SCALE GENOMIC DNA]</scope>
</reference>
<dbReference type="Proteomes" id="UP000183832">
    <property type="component" value="Unassembled WGS sequence"/>
</dbReference>
<evidence type="ECO:0000256" key="1">
    <source>
        <dbReference type="ARBA" id="ARBA00022468"/>
    </source>
</evidence>
<keyword evidence="7" id="KW-1185">Reference proteome</keyword>
<feature type="domain" description="Rho-GAP" evidence="5">
    <location>
        <begin position="889"/>
        <end position="1088"/>
    </location>
</feature>
<dbReference type="PANTHER" id="PTHR46150">
    <property type="entry name" value="RHO GTPASE-ACTIVATING PROTEIN 100F"/>
    <property type="match status" value="1"/>
</dbReference>
<feature type="compositionally biased region" description="Low complexity" evidence="2">
    <location>
        <begin position="1193"/>
        <end position="1204"/>
    </location>
</feature>
<feature type="compositionally biased region" description="Polar residues" evidence="2">
    <location>
        <begin position="1218"/>
        <end position="1257"/>
    </location>
</feature>
<dbReference type="STRING" id="568069.A0A1J1I3H8"/>
<dbReference type="FunFam" id="1.10.555.10:FF:000031">
    <property type="entry name" value="rho GTPase-activating protein 100F isoform X6"/>
    <property type="match status" value="1"/>
</dbReference>
<dbReference type="PROSITE" id="PS50106">
    <property type="entry name" value="PDZ"/>
    <property type="match status" value="1"/>
</dbReference>
<dbReference type="SUPFAM" id="SSF48350">
    <property type="entry name" value="GTPase activation domain, GAP"/>
    <property type="match status" value="1"/>
</dbReference>
<dbReference type="InterPro" id="IPR000008">
    <property type="entry name" value="C2_dom"/>
</dbReference>
<dbReference type="GO" id="GO:0030030">
    <property type="term" value="P:cell projection organization"/>
    <property type="evidence" value="ECO:0007669"/>
    <property type="project" value="TreeGrafter"/>
</dbReference>
<dbReference type="Gene3D" id="2.30.42.10">
    <property type="match status" value="1"/>
</dbReference>
<feature type="compositionally biased region" description="Polar residues" evidence="2">
    <location>
        <begin position="1469"/>
        <end position="1478"/>
    </location>
</feature>
<evidence type="ECO:0000256" key="2">
    <source>
        <dbReference type="SAM" id="MobiDB-lite"/>
    </source>
</evidence>
<feature type="region of interest" description="Disordered" evidence="2">
    <location>
        <begin position="259"/>
        <end position="299"/>
    </location>
</feature>
<feature type="compositionally biased region" description="Polar residues" evidence="2">
    <location>
        <begin position="1619"/>
        <end position="1634"/>
    </location>
</feature>
<dbReference type="Pfam" id="PF00595">
    <property type="entry name" value="PDZ"/>
    <property type="match status" value="1"/>
</dbReference>
<dbReference type="SMART" id="SM00228">
    <property type="entry name" value="PDZ"/>
    <property type="match status" value="1"/>
</dbReference>
<evidence type="ECO:0000313" key="6">
    <source>
        <dbReference type="EMBL" id="CRK94864.1"/>
    </source>
</evidence>
<dbReference type="PANTHER" id="PTHR46150:SF3">
    <property type="entry name" value="RHO GTPASE-ACTIVATING PROTEIN 100F"/>
    <property type="match status" value="1"/>
</dbReference>
<proteinExistence type="predicted"/>
<keyword evidence="1" id="KW-0343">GTPase activation</keyword>
<feature type="compositionally biased region" description="Basic and acidic residues" evidence="2">
    <location>
        <begin position="259"/>
        <end position="294"/>
    </location>
</feature>
<dbReference type="OrthoDB" id="120383at2759"/>
<feature type="compositionally biased region" description="Low complexity" evidence="2">
    <location>
        <begin position="52"/>
        <end position="64"/>
    </location>
</feature>
<dbReference type="GO" id="GO:0007165">
    <property type="term" value="P:signal transduction"/>
    <property type="evidence" value="ECO:0007669"/>
    <property type="project" value="InterPro"/>
</dbReference>
<accession>A0A1J1I3H8</accession>
<dbReference type="EMBL" id="CVRI01000040">
    <property type="protein sequence ID" value="CRK94864.1"/>
    <property type="molecule type" value="Genomic_DNA"/>
</dbReference>
<dbReference type="SUPFAM" id="SSF50156">
    <property type="entry name" value="PDZ domain-like"/>
    <property type="match status" value="1"/>
</dbReference>
<feature type="region of interest" description="Disordered" evidence="2">
    <location>
        <begin position="1091"/>
        <end position="1111"/>
    </location>
</feature>
<feature type="region of interest" description="Disordered" evidence="2">
    <location>
        <begin position="1179"/>
        <end position="1288"/>
    </location>
</feature>
<feature type="region of interest" description="Disordered" evidence="2">
    <location>
        <begin position="1456"/>
        <end position="1523"/>
    </location>
</feature>
<dbReference type="CDD" id="cd06718">
    <property type="entry name" value="PDZ_Par6-like"/>
    <property type="match status" value="1"/>
</dbReference>
<gene>
    <name evidence="6" type="ORF">CLUMA_CG008356</name>
</gene>
<feature type="domain" description="C2" evidence="3">
    <location>
        <begin position="729"/>
        <end position="848"/>
    </location>
</feature>
<dbReference type="Pfam" id="PF25336">
    <property type="entry name" value="C2_SYDE"/>
    <property type="match status" value="1"/>
</dbReference>
<dbReference type="PROSITE" id="PS50238">
    <property type="entry name" value="RHOGAP"/>
    <property type="match status" value="1"/>
</dbReference>
<feature type="region of interest" description="Disordered" evidence="2">
    <location>
        <begin position="30"/>
        <end position="64"/>
    </location>
</feature>
<dbReference type="InterPro" id="IPR008936">
    <property type="entry name" value="Rho_GTPase_activation_prot"/>
</dbReference>
<evidence type="ECO:0000259" key="3">
    <source>
        <dbReference type="PROSITE" id="PS50004"/>
    </source>
</evidence>
<feature type="region of interest" description="Disordered" evidence="2">
    <location>
        <begin position="374"/>
        <end position="403"/>
    </location>
</feature>
<organism evidence="6 7">
    <name type="scientific">Clunio marinus</name>
    <dbReference type="NCBI Taxonomy" id="568069"/>
    <lineage>
        <taxon>Eukaryota</taxon>
        <taxon>Metazoa</taxon>
        <taxon>Ecdysozoa</taxon>
        <taxon>Arthropoda</taxon>
        <taxon>Hexapoda</taxon>
        <taxon>Insecta</taxon>
        <taxon>Pterygota</taxon>
        <taxon>Neoptera</taxon>
        <taxon>Endopterygota</taxon>
        <taxon>Diptera</taxon>
        <taxon>Nematocera</taxon>
        <taxon>Chironomoidea</taxon>
        <taxon>Chironomidae</taxon>
        <taxon>Clunio</taxon>
    </lineage>
</organism>
<dbReference type="FunFam" id="2.30.42.10:FF:000163">
    <property type="entry name" value="rho GTPase-activating protein 100F isoform X1"/>
    <property type="match status" value="1"/>
</dbReference>
<feature type="region of interest" description="Disordered" evidence="2">
    <location>
        <begin position="692"/>
        <end position="719"/>
    </location>
</feature>
<name>A0A1J1I3H8_9DIPT</name>
<dbReference type="InterPro" id="IPR000198">
    <property type="entry name" value="RhoGAP_dom"/>
</dbReference>
<dbReference type="InterPro" id="IPR036034">
    <property type="entry name" value="PDZ_sf"/>
</dbReference>
<dbReference type="GO" id="GO:0097060">
    <property type="term" value="C:synaptic membrane"/>
    <property type="evidence" value="ECO:0007669"/>
    <property type="project" value="TreeGrafter"/>
</dbReference>
<dbReference type="SUPFAM" id="SSF49562">
    <property type="entry name" value="C2 domain (Calcium/lipid-binding domain, CaLB)"/>
    <property type="match status" value="1"/>
</dbReference>
<evidence type="ECO:0000259" key="5">
    <source>
        <dbReference type="PROSITE" id="PS50238"/>
    </source>
</evidence>
<dbReference type="Pfam" id="PF00620">
    <property type="entry name" value="RhoGAP"/>
    <property type="match status" value="1"/>
</dbReference>
<feature type="region of interest" description="Disordered" evidence="2">
    <location>
        <begin position="1612"/>
        <end position="1634"/>
    </location>
</feature>
<dbReference type="CDD" id="cd00030">
    <property type="entry name" value="C2"/>
    <property type="match status" value="1"/>
</dbReference>
<feature type="compositionally biased region" description="Low complexity" evidence="2">
    <location>
        <begin position="1456"/>
        <end position="1468"/>
    </location>
</feature>
<dbReference type="InterPro" id="IPR052118">
    <property type="entry name" value="Rho-GAP_regulator"/>
</dbReference>
<sequence>MQWRKFTRLKTSATGHSRCKAMLCCGRRKDNGRSVPDLTASPGRAPHPGPGQMQSNQHNSNMQRQGGVKEPVLLQGDFRKVSGISSEIFRQIEAVENDHDPSTAAALDAVERRGEMIVRVLEPRCIGSRQSYESAQRFLAKADSRHTVQLVEIVKRPGQTLGLYIREGNGTDRSDGVFISRIALESAVYNSGCLRVSDEILAVNLVDVTKMSLDDVVIIMSIPRRLVLAIRTRRGRSNSPPPLTRSEQKPPVVVIKRDLRDEDIMMDETDHAHRSRSSRERRTGDGREMSESRSRLGLGLANYSPQSEQLDLYYNSRSNTVDQHTPSWGYKAPAPPSVITEQPKGAHQFQPSNAYYQNAGTLESLAERVHSFYPGPSRRMSDTRSGVPTSHSHQKFPRSGSADILPRVEYSDYSASLGRHSLLRSSLKSGAPIPPIAGGTLGRYGRYDQSSRNAIKYSSPASSSVSRHKPPLDYSSDTEATIGRQNYYYYNQRPNINTMGRPSAAQLGMTPDFAKFNSLPRDRNAAAARMNLRSRLVDRIGSEDDGNLSAPEYSLPTARRDRDLRRGISTNPSIFTSDEYRAWLRRAPSSSAICEQMRASRDILNQQRAHRFSCSAENIHDALKNTENIYSNRARMLGTLDRNSIGLSIRGGIASLPVRSMSSQHIGGPHSAIRSPNIRRMRQLLELSAGAGGIPSPGSVSGHQSPAPTPSTTMPRNQRQIDINPVEFQKYKLEKPIMESQGLSGMLWFNLLAGRGLRSTPEGIQNNTQIRDLYCVLECDRIHKARTVVRSGDLQFDWDESFELDLVNNKQLDVLVYSWDPQHRHKLCYRGAIAIPTLIRQAPIHQLALKVEPRGTIYLRMRYTDPTQLYRRRGIPTIRGGATSALFGIDLETVVTREAKGAPGSAPVPIVLRRCVEEVERRGLDIIGFYRLCGSATKKRLLREAFERNSRAVELSPEHVPDINVITGVLKDYLRELPEPLFTRCLFQMTVDALGVCLPDDPEGNAKLMLSILDCLPRANRATLVFLLDHLSLVVSASERNKMSAQALATALGPPLMLHSTGTQSEEIDHAQPIAVLKYLLQIWPQPQSAANISGNTGMHRRGEQPLGQRGSKVNALPAVKPQQVASANIPTSLARTPLSATANNPQYQSVVGQLAQSHRVLQPVAQTSLQLGVSSASSVQGPLLRQQPATPSPSSSSGTTSDGSGSGTETIKRGASPPTSISETNVRIKESTSNNSFKQTTTHDQNSASSSLVSNKHNNKDETKIADSSSSGPTTTSIQSYDKPTFSKSTLTTTAASSSSNYKHYTSINTTKSSPVDKFVRKLDTTTTTQSSAVAKSDDITLYKPMTSYNLSTSATTTTVSSLTTITPSSTTVAPKTVCVKTNGSKTATTVTNNFKLPPFPVYIPPANLPSTSHLISDSSGLSSKAEASTTAYSSKYSDSPTSSSVTTAYSTTLSRLSSSSSSPSRTINNVNNTNTLPLHLGRNNPYLYQSESNFTNSNVTSTTTATTTSNNPSTGSYTSPVTSYLSQQSNYNNVYSTLPRTTSSSYSSKYDSNNDNDKLTASYSSYKYSTDLYSNLTSTTNNASNNGTSTYTSSSSDSNVYRVQYSATNPFLDPLDSSPSTTAAGSDNMSSFLRGSVSETKKKFEKLDSGEDLK</sequence>